<keyword evidence="1" id="KW-0812">Transmembrane</keyword>
<keyword evidence="1" id="KW-0472">Membrane</keyword>
<name>A0A8B8RA93_CAMFR</name>
<accession>A0A8B8RA93</accession>
<feature type="transmembrane region" description="Helical" evidence="1">
    <location>
        <begin position="155"/>
        <end position="176"/>
    </location>
</feature>
<gene>
    <name evidence="3" type="primary">LOC106729231</name>
</gene>
<keyword evidence="1" id="KW-1133">Transmembrane helix</keyword>
<feature type="transmembrane region" description="Helical" evidence="1">
    <location>
        <begin position="196"/>
        <end position="222"/>
    </location>
</feature>
<dbReference type="RefSeq" id="XP_032313919.1">
    <property type="nucleotide sequence ID" value="XM_032458028.1"/>
</dbReference>
<evidence type="ECO:0000313" key="3">
    <source>
        <dbReference type="RefSeq" id="XP_032313919.1"/>
    </source>
</evidence>
<keyword evidence="2" id="KW-1185">Reference proteome</keyword>
<organism evidence="2 3">
    <name type="scientific">Camelus ferus</name>
    <name type="common">Wild bactrian camel</name>
    <name type="synonym">Camelus bactrianus ferus</name>
    <dbReference type="NCBI Taxonomy" id="419612"/>
    <lineage>
        <taxon>Eukaryota</taxon>
        <taxon>Metazoa</taxon>
        <taxon>Chordata</taxon>
        <taxon>Craniata</taxon>
        <taxon>Vertebrata</taxon>
        <taxon>Euteleostomi</taxon>
        <taxon>Mammalia</taxon>
        <taxon>Eutheria</taxon>
        <taxon>Laurasiatheria</taxon>
        <taxon>Artiodactyla</taxon>
        <taxon>Tylopoda</taxon>
        <taxon>Camelidae</taxon>
        <taxon>Camelus</taxon>
    </lineage>
</organism>
<dbReference type="KEGG" id="cfr:106729231"/>
<dbReference type="AlphaFoldDB" id="A0A8B8RA93"/>
<dbReference type="GeneID" id="106729231"/>
<dbReference type="Proteomes" id="UP000694856">
    <property type="component" value="Chromosome 17"/>
</dbReference>
<protein>
    <submittedName>
        <fullName evidence="3">Uncharacterized protein LOC106729231 isoform X1</fullName>
    </submittedName>
</protein>
<reference evidence="3" key="1">
    <citation type="submission" date="2025-08" db="UniProtKB">
        <authorList>
            <consortium name="RefSeq"/>
        </authorList>
    </citation>
    <scope>IDENTIFICATION</scope>
    <source>
        <tissue evidence="3">Ear skin</tissue>
    </source>
</reference>
<evidence type="ECO:0000256" key="1">
    <source>
        <dbReference type="SAM" id="Phobius"/>
    </source>
</evidence>
<proteinExistence type="predicted"/>
<evidence type="ECO:0000313" key="2">
    <source>
        <dbReference type="Proteomes" id="UP000694856"/>
    </source>
</evidence>
<sequence length="231" mass="26456">MDHFVHYEFYMNRLESSAVLKDLNPDTECVVDMSSVVEAEGHRKTWPLPSPRGLKLCDMTHSTRNVLWEPAPGKVDRSWASTPLEDLFSQTMCTVSVSAGCDEGAPPGTAQESTHELRSHFIDHWETTPCAHVTEPPLLLHFFMLFFLPRFNNVWVPRLFFAYFLPIFYLCVCSFYDNFSPTILPATVTHSFSRYLTALCVCVCGEGWGARIFLMYVGHCLWKPCSSYQMF</sequence>